<gene>
    <name evidence="2" type="ORF">DRV84_05415</name>
</gene>
<reference evidence="2 3" key="1">
    <citation type="journal article" date="2017" name="Int. J. Syst. Evol. Microbiol.">
        <title>Rhodosalinus sediminis gen. nov., sp. nov., isolated from marine saltern.</title>
        <authorList>
            <person name="Guo L.Y."/>
            <person name="Ling S.K."/>
            <person name="Li C.M."/>
            <person name="Chen G.J."/>
            <person name="Du Z.J."/>
        </authorList>
    </citation>
    <scope>NUCLEOTIDE SEQUENCE [LARGE SCALE GENOMIC DNA]</scope>
    <source>
        <strain evidence="2 3">WDN1C137</strain>
    </source>
</reference>
<dbReference type="GO" id="GO:0005524">
    <property type="term" value="F:ATP binding"/>
    <property type="evidence" value="ECO:0007669"/>
    <property type="project" value="InterPro"/>
</dbReference>
<keyword evidence="3" id="KW-1185">Reference proteome</keyword>
<dbReference type="Pfam" id="PF07475">
    <property type="entry name" value="Hpr_kinase_C"/>
    <property type="match status" value="1"/>
</dbReference>
<keyword evidence="2" id="KW-0808">Transferase</keyword>
<keyword evidence="2" id="KW-0418">Kinase</keyword>
<feature type="domain" description="HPr kinase/phosphorylase C-terminal" evidence="1">
    <location>
        <begin position="7"/>
        <end position="93"/>
    </location>
</feature>
<evidence type="ECO:0000313" key="2">
    <source>
        <dbReference type="EMBL" id="REC58021.1"/>
    </source>
</evidence>
<dbReference type="RefSeq" id="WP_115978858.1">
    <property type="nucleotide sequence ID" value="NZ_QOHR01000004.1"/>
</dbReference>
<dbReference type="AlphaFoldDB" id="A0A3D9BXC3"/>
<protein>
    <submittedName>
        <fullName evidence="2">Serine kinase</fullName>
    </submittedName>
</protein>
<dbReference type="GO" id="GO:0000155">
    <property type="term" value="F:phosphorelay sensor kinase activity"/>
    <property type="evidence" value="ECO:0007669"/>
    <property type="project" value="InterPro"/>
</dbReference>
<dbReference type="InterPro" id="IPR011104">
    <property type="entry name" value="Hpr_kin/Pase_C"/>
</dbReference>
<evidence type="ECO:0000313" key="3">
    <source>
        <dbReference type="Proteomes" id="UP000257131"/>
    </source>
</evidence>
<organism evidence="2 3">
    <name type="scientific">Rhodosalinus sediminis</name>
    <dbReference type="NCBI Taxonomy" id="1940533"/>
    <lineage>
        <taxon>Bacteria</taxon>
        <taxon>Pseudomonadati</taxon>
        <taxon>Pseudomonadota</taxon>
        <taxon>Alphaproteobacteria</taxon>
        <taxon>Rhodobacterales</taxon>
        <taxon>Paracoccaceae</taxon>
        <taxon>Rhodosalinus</taxon>
    </lineage>
</organism>
<dbReference type="Proteomes" id="UP000257131">
    <property type="component" value="Unassembled WGS sequence"/>
</dbReference>
<sequence>MPPTPDTTELHATAIAHAGRAALILGPSGTGKSSLALECLARGARLIADDRVRLRRAGARLLALPPTRHAGVIEARGVGLLHAPATHGAVPVALAVTLEKQEEARLPPRRSESFLDVAVPLCHDPATRAFPAAILLYLSRGRFA</sequence>
<name>A0A3D9BXC3_9RHOB</name>
<comment type="caution">
    <text evidence="2">The sequence shown here is derived from an EMBL/GenBank/DDBJ whole genome shotgun (WGS) entry which is preliminary data.</text>
</comment>
<dbReference type="OrthoDB" id="8326226at2"/>
<dbReference type="Gene3D" id="3.40.50.300">
    <property type="entry name" value="P-loop containing nucleotide triphosphate hydrolases"/>
    <property type="match status" value="1"/>
</dbReference>
<dbReference type="CDD" id="cd01918">
    <property type="entry name" value="HprK_C"/>
    <property type="match status" value="1"/>
</dbReference>
<proteinExistence type="predicted"/>
<accession>A0A3D9BXC3</accession>
<evidence type="ECO:0000259" key="1">
    <source>
        <dbReference type="Pfam" id="PF07475"/>
    </source>
</evidence>
<dbReference type="InterPro" id="IPR027417">
    <property type="entry name" value="P-loop_NTPase"/>
</dbReference>
<dbReference type="GO" id="GO:0006109">
    <property type="term" value="P:regulation of carbohydrate metabolic process"/>
    <property type="evidence" value="ECO:0007669"/>
    <property type="project" value="InterPro"/>
</dbReference>
<dbReference type="EMBL" id="QOHR01000004">
    <property type="protein sequence ID" value="REC58021.1"/>
    <property type="molecule type" value="Genomic_DNA"/>
</dbReference>
<dbReference type="SUPFAM" id="SSF53795">
    <property type="entry name" value="PEP carboxykinase-like"/>
    <property type="match status" value="1"/>
</dbReference>